<dbReference type="InterPro" id="IPR050172">
    <property type="entry name" value="SsuD_RutA_monooxygenase"/>
</dbReference>
<protein>
    <submittedName>
        <fullName evidence="6">Flavin-dependent oxidoreductase, luciferase family (Includes alkanesulfonate monooxygenase SsuD and methylene tetrahydromethanopterin reductase)</fullName>
    </submittedName>
</protein>
<proteinExistence type="predicted"/>
<name>A0A1H5C5W5_9NOCA</name>
<evidence type="ECO:0000256" key="3">
    <source>
        <dbReference type="ARBA" id="ARBA00023002"/>
    </source>
</evidence>
<dbReference type="InterPro" id="IPR011251">
    <property type="entry name" value="Luciferase-like_dom"/>
</dbReference>
<keyword evidence="3" id="KW-0560">Oxidoreductase</keyword>
<keyword evidence="1" id="KW-0285">Flavoprotein</keyword>
<keyword evidence="7" id="KW-1185">Reference proteome</keyword>
<feature type="domain" description="Luciferase-like" evidence="5">
    <location>
        <begin position="18"/>
        <end position="250"/>
    </location>
</feature>
<dbReference type="AlphaFoldDB" id="A0A1H5C5W5"/>
<evidence type="ECO:0000259" key="5">
    <source>
        <dbReference type="Pfam" id="PF00296"/>
    </source>
</evidence>
<dbReference type="Proteomes" id="UP000183561">
    <property type="component" value="Unassembled WGS sequence"/>
</dbReference>
<evidence type="ECO:0000256" key="4">
    <source>
        <dbReference type="ARBA" id="ARBA00023033"/>
    </source>
</evidence>
<dbReference type="GO" id="GO:0046306">
    <property type="term" value="P:alkanesulfonate catabolic process"/>
    <property type="evidence" value="ECO:0007669"/>
    <property type="project" value="TreeGrafter"/>
</dbReference>
<evidence type="ECO:0000313" key="6">
    <source>
        <dbReference type="EMBL" id="SED62016.1"/>
    </source>
</evidence>
<dbReference type="RefSeq" id="WP_072943290.1">
    <property type="nucleotide sequence ID" value="NZ_FNSV01000005.1"/>
</dbReference>
<keyword evidence="2" id="KW-0288">FMN</keyword>
<evidence type="ECO:0000256" key="1">
    <source>
        <dbReference type="ARBA" id="ARBA00022630"/>
    </source>
</evidence>
<dbReference type="PANTHER" id="PTHR42847:SF4">
    <property type="entry name" value="ALKANESULFONATE MONOOXYGENASE-RELATED"/>
    <property type="match status" value="1"/>
</dbReference>
<dbReference type="GO" id="GO:0008726">
    <property type="term" value="F:alkanesulfonate monooxygenase activity"/>
    <property type="evidence" value="ECO:0007669"/>
    <property type="project" value="TreeGrafter"/>
</dbReference>
<organism evidence="6 7">
    <name type="scientific">Rhodococcus koreensis</name>
    <dbReference type="NCBI Taxonomy" id="99653"/>
    <lineage>
        <taxon>Bacteria</taxon>
        <taxon>Bacillati</taxon>
        <taxon>Actinomycetota</taxon>
        <taxon>Actinomycetes</taxon>
        <taxon>Mycobacteriales</taxon>
        <taxon>Nocardiaceae</taxon>
        <taxon>Rhodococcus</taxon>
    </lineage>
</organism>
<sequence>MRYGVTLPPFMEWSDPLTVVEMAAEADEAGWDGFFLWDHVTWNPAWGGTPPIADAWTCLAAAATATSHVLLGTVVTPLARRRPQIVARQVLTVDHLSGGRALLGVGLGADYDFEVFGERLTARGEVLDESLAVLTALFTGGPVDFDGTYYHVHCPPMLPTPVNGAIPIWVGGHWPNRAPFDRAARFDGVVPRKADDETGLVTTDDLRAIRVAIGRADDFAYVASGSTSGPDDVAAVSEWVGAGATWWLESMYPFGGRAGQMRDRLRAGPPRVPGR</sequence>
<evidence type="ECO:0000313" key="7">
    <source>
        <dbReference type="Proteomes" id="UP000183561"/>
    </source>
</evidence>
<evidence type="ECO:0000256" key="2">
    <source>
        <dbReference type="ARBA" id="ARBA00022643"/>
    </source>
</evidence>
<reference evidence="7" key="1">
    <citation type="submission" date="2016-10" db="EMBL/GenBank/DDBJ databases">
        <authorList>
            <person name="Varghese N."/>
            <person name="Submissions S."/>
        </authorList>
    </citation>
    <scope>NUCLEOTIDE SEQUENCE [LARGE SCALE GENOMIC DNA]</scope>
    <source>
        <strain evidence="7">DSM 44498</strain>
    </source>
</reference>
<dbReference type="Gene3D" id="3.20.20.30">
    <property type="entry name" value="Luciferase-like domain"/>
    <property type="match status" value="1"/>
</dbReference>
<accession>A0A1H5C5W5</accession>
<gene>
    <name evidence="6" type="ORF">SAMN04490239_9019</name>
</gene>
<dbReference type="OrthoDB" id="5175259at2"/>
<dbReference type="Pfam" id="PF00296">
    <property type="entry name" value="Bac_luciferase"/>
    <property type="match status" value="1"/>
</dbReference>
<dbReference type="SUPFAM" id="SSF51679">
    <property type="entry name" value="Bacterial luciferase-like"/>
    <property type="match status" value="1"/>
</dbReference>
<dbReference type="PANTHER" id="PTHR42847">
    <property type="entry name" value="ALKANESULFONATE MONOOXYGENASE"/>
    <property type="match status" value="1"/>
</dbReference>
<keyword evidence="4 6" id="KW-0503">Monooxygenase</keyword>
<dbReference type="InterPro" id="IPR036661">
    <property type="entry name" value="Luciferase-like_sf"/>
</dbReference>
<dbReference type="EMBL" id="FNSV01000005">
    <property type="protein sequence ID" value="SED62016.1"/>
    <property type="molecule type" value="Genomic_DNA"/>
</dbReference>